<organism evidence="1">
    <name type="scientific">Rhizophora mucronata</name>
    <name type="common">Asiatic mangrove</name>
    <dbReference type="NCBI Taxonomy" id="61149"/>
    <lineage>
        <taxon>Eukaryota</taxon>
        <taxon>Viridiplantae</taxon>
        <taxon>Streptophyta</taxon>
        <taxon>Embryophyta</taxon>
        <taxon>Tracheophyta</taxon>
        <taxon>Spermatophyta</taxon>
        <taxon>Magnoliopsida</taxon>
        <taxon>eudicotyledons</taxon>
        <taxon>Gunneridae</taxon>
        <taxon>Pentapetalae</taxon>
        <taxon>rosids</taxon>
        <taxon>fabids</taxon>
        <taxon>Malpighiales</taxon>
        <taxon>Rhizophoraceae</taxon>
        <taxon>Rhizophora</taxon>
    </lineage>
</organism>
<protein>
    <submittedName>
        <fullName evidence="1">Uncharacterized protein</fullName>
    </submittedName>
</protein>
<reference evidence="1" key="1">
    <citation type="submission" date="2018-02" db="EMBL/GenBank/DDBJ databases">
        <title>Rhizophora mucronata_Transcriptome.</title>
        <authorList>
            <person name="Meera S.P."/>
            <person name="Sreeshan A."/>
            <person name="Augustine A."/>
        </authorList>
    </citation>
    <scope>NUCLEOTIDE SEQUENCE</scope>
    <source>
        <tissue evidence="1">Leaf</tissue>
    </source>
</reference>
<accession>A0A2P2R016</accession>
<dbReference type="AlphaFoldDB" id="A0A2P2R016"/>
<sequence>MGLLPSTALSGVQVPADKLLVEEAAHSCQPRQMQPAQESFLEREAKLL</sequence>
<proteinExistence type="predicted"/>
<dbReference type="EMBL" id="GGEC01092105">
    <property type="protein sequence ID" value="MBX72589.1"/>
    <property type="molecule type" value="Transcribed_RNA"/>
</dbReference>
<evidence type="ECO:0000313" key="1">
    <source>
        <dbReference type="EMBL" id="MBX72589.1"/>
    </source>
</evidence>
<name>A0A2P2R016_RHIMU</name>